<name>A0A087ASJ4_9BIFI</name>
<feature type="transmembrane region" description="Helical" evidence="2">
    <location>
        <begin position="171"/>
        <end position="191"/>
    </location>
</feature>
<protein>
    <recommendedName>
        <fullName evidence="5">DUF4190 domain-containing protein</fullName>
    </recommendedName>
</protein>
<keyword evidence="2" id="KW-0472">Membrane</keyword>
<evidence type="ECO:0000313" key="4">
    <source>
        <dbReference type="Proteomes" id="UP000029046"/>
    </source>
</evidence>
<dbReference type="Proteomes" id="UP000029046">
    <property type="component" value="Unassembled WGS sequence"/>
</dbReference>
<dbReference type="eggNOG" id="ENOG50317M8">
    <property type="taxonomic scope" value="Bacteria"/>
</dbReference>
<dbReference type="OrthoDB" id="3240445at2"/>
<dbReference type="AlphaFoldDB" id="A0A087ASJ4"/>
<reference evidence="3 4" key="1">
    <citation type="submission" date="2014-03" db="EMBL/GenBank/DDBJ databases">
        <title>Genomics of Bifidobacteria.</title>
        <authorList>
            <person name="Ventura M."/>
            <person name="Milani C."/>
            <person name="Lugli G.A."/>
        </authorList>
    </citation>
    <scope>NUCLEOTIDE SEQUENCE [LARGE SCALE GENOMIC DNA]</scope>
    <source>
        <strain evidence="3 4">LMG 11586</strain>
    </source>
</reference>
<evidence type="ECO:0008006" key="5">
    <source>
        <dbReference type="Google" id="ProtNLM"/>
    </source>
</evidence>
<feature type="region of interest" description="Disordered" evidence="1">
    <location>
        <begin position="1"/>
        <end position="120"/>
    </location>
</feature>
<keyword evidence="2" id="KW-0812">Transmembrane</keyword>
<accession>A0A087ASJ4</accession>
<gene>
    <name evidence="3" type="ORF">BIGA_0267</name>
</gene>
<keyword evidence="4" id="KW-1185">Reference proteome</keyword>
<evidence type="ECO:0000256" key="2">
    <source>
        <dbReference type="SAM" id="Phobius"/>
    </source>
</evidence>
<evidence type="ECO:0000256" key="1">
    <source>
        <dbReference type="SAM" id="MobiDB-lite"/>
    </source>
</evidence>
<comment type="caution">
    <text evidence="3">The sequence shown here is derived from an EMBL/GenBank/DDBJ whole genome shotgun (WGS) entry which is preliminary data.</text>
</comment>
<dbReference type="EMBL" id="JGYX01000001">
    <property type="protein sequence ID" value="KFI61744.1"/>
    <property type="molecule type" value="Genomic_DNA"/>
</dbReference>
<organism evidence="3 4">
    <name type="scientific">Bifidobacterium pullorum subsp. gallinarum</name>
    <dbReference type="NCBI Taxonomy" id="78344"/>
    <lineage>
        <taxon>Bacteria</taxon>
        <taxon>Bacillati</taxon>
        <taxon>Actinomycetota</taxon>
        <taxon>Actinomycetes</taxon>
        <taxon>Bifidobacteriales</taxon>
        <taxon>Bifidobacteriaceae</taxon>
        <taxon>Bifidobacterium</taxon>
    </lineage>
</organism>
<evidence type="ECO:0000313" key="3">
    <source>
        <dbReference type="EMBL" id="KFI61744.1"/>
    </source>
</evidence>
<feature type="transmembrane region" description="Helical" evidence="2">
    <location>
        <begin position="132"/>
        <end position="159"/>
    </location>
</feature>
<keyword evidence="2" id="KW-1133">Transmembrane helix</keyword>
<sequence>MTASNDQSQPDASTERSGAQPEYGQVNQPEYGAMASQYPAGYDPYVYGRPEAERSEPAPENGPSGPQAMPDRGPAEPYAPNGLYGPGDSFGQPRYDSPSAGGPETGERGPQPFHGIDMDDPRQNPLYGHWDFYAILSLVFALLMPVPVLPAIMGGVAMWRTRNFRMKGYGLALAAVIINALYTVATIWLMINGLSAMDLYQQLLGGMVDQGGSEGTTSIHA</sequence>
<feature type="compositionally biased region" description="Polar residues" evidence="1">
    <location>
        <begin position="1"/>
        <end position="17"/>
    </location>
</feature>
<dbReference type="RefSeq" id="WP_033505850.1">
    <property type="nucleotide sequence ID" value="NZ_JGYX01000001.1"/>
</dbReference>
<proteinExistence type="predicted"/>